<evidence type="ECO:0000256" key="6">
    <source>
        <dbReference type="SAM" id="MobiDB-lite"/>
    </source>
</evidence>
<dbReference type="InterPro" id="IPR050726">
    <property type="entry name" value="mGluR"/>
</dbReference>
<dbReference type="EMBL" id="CP111018">
    <property type="protein sequence ID" value="WAR10076.1"/>
    <property type="molecule type" value="Genomic_DNA"/>
</dbReference>
<feature type="compositionally biased region" description="Low complexity" evidence="6">
    <location>
        <begin position="672"/>
        <end position="683"/>
    </location>
</feature>
<keyword evidence="3 7" id="KW-1133">Transmembrane helix</keyword>
<keyword evidence="5" id="KW-0325">Glycoprotein</keyword>
<keyword evidence="4 7" id="KW-0472">Membrane</keyword>
<evidence type="ECO:0000256" key="2">
    <source>
        <dbReference type="ARBA" id="ARBA00022692"/>
    </source>
</evidence>
<sequence length="699" mass="77366">MSVHLNAIESANVKKIVLQGNVYIEGVFTVYENEAGGCGKTLPFSVQHIEAVTWQLRKLNNRVAVLGPENSEEAEVVSRLLGALPASVRPLHISFSADGDVFTDRVAFNNFFRVIPPETATVESVAKFLSEMFWTYVAVFHDNSTQSLSRLEYLKELVMSNGIITCFPRVFVRNGEALANVEDDLKGIYEADKRINGVLILGDVELWQTVSAAIDSKVASTNSSYERPVVLFITDTYLSLQATEDPSVSEKGLYIASPRTIEVTPFTEGWTELLTNSTNGTSYVHTMMEQHHAAQCKAVVSEVCRAKALKLFPPSVHSPYAILATLLISNALEYSTQTKEYIFRSGNIRQYTTNGTEHIYPDVLRPECPDGRQCTECPMRESPPIDVTEGDMYIVGIVPVHTTSGNALQCGNVKQGGVDVAESIKATVLEAKNNPSQYLEADNCFRVTPDQRCFKVETWSPFAAIGVETLLKGNGNTSTICEEYLRQPEVLMKHVLKQKFAVSGTSLKQVYNVTSHDGLIDLNTYQIKKDDKGVYYDQLEEGWVYAFRESTCDKIDNPECSICFKDPTTTPSPPPADNSKQSYMTATFVTASFCCMLVMVLIITMCKVVQGRRKRAARRQIYLTPTMGDDGYLSTNDVQRMSSVGDFPGGIFNKDVNISDESNNTPPQGHASNTSLNNLNNSCNPPPPYLGPAQQNKYV</sequence>
<comment type="subcellular location">
    <subcellularLocation>
        <location evidence="1">Membrane</location>
    </subcellularLocation>
</comment>
<feature type="compositionally biased region" description="Polar residues" evidence="6">
    <location>
        <begin position="659"/>
        <end position="671"/>
    </location>
</feature>
<dbReference type="InterPro" id="IPR028082">
    <property type="entry name" value="Peripla_BP_I"/>
</dbReference>
<evidence type="ECO:0000259" key="8">
    <source>
        <dbReference type="Pfam" id="PF01094"/>
    </source>
</evidence>
<feature type="transmembrane region" description="Helical" evidence="7">
    <location>
        <begin position="583"/>
        <end position="609"/>
    </location>
</feature>
<evidence type="ECO:0000313" key="9">
    <source>
        <dbReference type="EMBL" id="WAR10076.1"/>
    </source>
</evidence>
<dbReference type="PANTHER" id="PTHR24060">
    <property type="entry name" value="METABOTROPIC GLUTAMATE RECEPTOR"/>
    <property type="match status" value="1"/>
</dbReference>
<proteinExistence type="predicted"/>
<keyword evidence="2 7" id="KW-0812">Transmembrane</keyword>
<evidence type="ECO:0000256" key="5">
    <source>
        <dbReference type="ARBA" id="ARBA00023180"/>
    </source>
</evidence>
<dbReference type="SUPFAM" id="SSF53822">
    <property type="entry name" value="Periplasmic binding protein-like I"/>
    <property type="match status" value="1"/>
</dbReference>
<protein>
    <recommendedName>
        <fullName evidence="8">Receptor ligand binding region domain-containing protein</fullName>
    </recommendedName>
</protein>
<reference evidence="9" key="1">
    <citation type="submission" date="2022-11" db="EMBL/GenBank/DDBJ databases">
        <title>Centuries of genome instability and evolution in soft-shell clam transmissible cancer (bioRxiv).</title>
        <authorList>
            <person name="Hart S.F.M."/>
            <person name="Yonemitsu M.A."/>
            <person name="Giersch R.M."/>
            <person name="Beal B.F."/>
            <person name="Arriagada G."/>
            <person name="Davis B.W."/>
            <person name="Ostrander E.A."/>
            <person name="Goff S.P."/>
            <person name="Metzger M.J."/>
        </authorList>
    </citation>
    <scope>NUCLEOTIDE SEQUENCE</scope>
    <source>
        <strain evidence="9">MELC-2E11</strain>
        <tissue evidence="9">Siphon/mantle</tissue>
    </source>
</reference>
<evidence type="ECO:0000256" key="4">
    <source>
        <dbReference type="ARBA" id="ARBA00023136"/>
    </source>
</evidence>
<dbReference type="Proteomes" id="UP001164746">
    <property type="component" value="Chromosome 7"/>
</dbReference>
<dbReference type="Gene3D" id="3.40.50.2300">
    <property type="match status" value="2"/>
</dbReference>
<organism evidence="9 10">
    <name type="scientific">Mya arenaria</name>
    <name type="common">Soft-shell clam</name>
    <dbReference type="NCBI Taxonomy" id="6604"/>
    <lineage>
        <taxon>Eukaryota</taxon>
        <taxon>Metazoa</taxon>
        <taxon>Spiralia</taxon>
        <taxon>Lophotrochozoa</taxon>
        <taxon>Mollusca</taxon>
        <taxon>Bivalvia</taxon>
        <taxon>Autobranchia</taxon>
        <taxon>Heteroconchia</taxon>
        <taxon>Euheterodonta</taxon>
        <taxon>Imparidentia</taxon>
        <taxon>Neoheterodontei</taxon>
        <taxon>Myida</taxon>
        <taxon>Myoidea</taxon>
        <taxon>Myidae</taxon>
        <taxon>Mya</taxon>
    </lineage>
</organism>
<evidence type="ECO:0000256" key="1">
    <source>
        <dbReference type="ARBA" id="ARBA00004370"/>
    </source>
</evidence>
<dbReference type="InterPro" id="IPR001828">
    <property type="entry name" value="ANF_lig-bd_rcpt"/>
</dbReference>
<feature type="domain" description="Receptor ligand binding region" evidence="8">
    <location>
        <begin position="62"/>
        <end position="162"/>
    </location>
</feature>
<dbReference type="Pfam" id="PF01094">
    <property type="entry name" value="ANF_receptor"/>
    <property type="match status" value="1"/>
</dbReference>
<gene>
    <name evidence="9" type="ORF">MAR_035152</name>
</gene>
<evidence type="ECO:0000313" key="10">
    <source>
        <dbReference type="Proteomes" id="UP001164746"/>
    </source>
</evidence>
<feature type="region of interest" description="Disordered" evidence="6">
    <location>
        <begin position="655"/>
        <end position="699"/>
    </location>
</feature>
<name>A0ABY7ESA3_MYAAR</name>
<evidence type="ECO:0000256" key="3">
    <source>
        <dbReference type="ARBA" id="ARBA00022989"/>
    </source>
</evidence>
<evidence type="ECO:0000256" key="7">
    <source>
        <dbReference type="SAM" id="Phobius"/>
    </source>
</evidence>
<accession>A0ABY7ESA3</accession>
<keyword evidence="10" id="KW-1185">Reference proteome</keyword>